<organism evidence="2 3">
    <name type="scientific">Caenorhabditis nigoni</name>
    <dbReference type="NCBI Taxonomy" id="1611254"/>
    <lineage>
        <taxon>Eukaryota</taxon>
        <taxon>Metazoa</taxon>
        <taxon>Ecdysozoa</taxon>
        <taxon>Nematoda</taxon>
        <taxon>Chromadorea</taxon>
        <taxon>Rhabditida</taxon>
        <taxon>Rhabditina</taxon>
        <taxon>Rhabditomorpha</taxon>
        <taxon>Rhabditoidea</taxon>
        <taxon>Rhabditidae</taxon>
        <taxon>Peloderinae</taxon>
        <taxon>Caenorhabditis</taxon>
    </lineage>
</organism>
<dbReference type="OrthoDB" id="10343183at2759"/>
<proteinExistence type="predicted"/>
<sequence length="137" mass="15652">MNKFLYFLATVILWILQKSSTFGHVHTHIDCSCPKFHESYKTEGSFSIDLYATLGPVDRIDYSNHCSDVRITCTSYSDTWDSDAWAVFNGTMTSMISATARICCDPKDATWKVENKKTGETQTWTDVSVYCQSYRAR</sequence>
<evidence type="ECO:0000313" key="3">
    <source>
        <dbReference type="Proteomes" id="UP000230233"/>
    </source>
</evidence>
<evidence type="ECO:0000256" key="1">
    <source>
        <dbReference type="SAM" id="SignalP"/>
    </source>
</evidence>
<evidence type="ECO:0000313" key="2">
    <source>
        <dbReference type="EMBL" id="PIC37256.1"/>
    </source>
</evidence>
<keyword evidence="1" id="KW-0732">Signal</keyword>
<reference evidence="3" key="1">
    <citation type="submission" date="2017-10" db="EMBL/GenBank/DDBJ databases">
        <title>Rapid genome shrinkage in a self-fertile nematode reveals novel sperm competition proteins.</title>
        <authorList>
            <person name="Yin D."/>
            <person name="Schwarz E.M."/>
            <person name="Thomas C.G."/>
            <person name="Felde R.L."/>
            <person name="Korf I.F."/>
            <person name="Cutter A.D."/>
            <person name="Schartner C.M."/>
            <person name="Ralston E.J."/>
            <person name="Meyer B.J."/>
            <person name="Haag E.S."/>
        </authorList>
    </citation>
    <scope>NUCLEOTIDE SEQUENCE [LARGE SCALE GENOMIC DNA]</scope>
    <source>
        <strain evidence="3">JU1422</strain>
    </source>
</reference>
<protein>
    <recommendedName>
        <fullName evidence="4">C6 domain-containing protein</fullName>
    </recommendedName>
</protein>
<comment type="caution">
    <text evidence="2">The sequence shown here is derived from an EMBL/GenBank/DDBJ whole genome shotgun (WGS) entry which is preliminary data.</text>
</comment>
<keyword evidence="3" id="KW-1185">Reference proteome</keyword>
<feature type="signal peptide" evidence="1">
    <location>
        <begin position="1"/>
        <end position="21"/>
    </location>
</feature>
<dbReference type="EMBL" id="PDUG01000004">
    <property type="protein sequence ID" value="PIC37256.1"/>
    <property type="molecule type" value="Genomic_DNA"/>
</dbReference>
<evidence type="ECO:0008006" key="4">
    <source>
        <dbReference type="Google" id="ProtNLM"/>
    </source>
</evidence>
<feature type="chain" id="PRO_5013808209" description="C6 domain-containing protein" evidence="1">
    <location>
        <begin position="22"/>
        <end position="137"/>
    </location>
</feature>
<dbReference type="Proteomes" id="UP000230233">
    <property type="component" value="Chromosome IV"/>
</dbReference>
<accession>A0A2G5UDC9</accession>
<name>A0A2G5UDC9_9PELO</name>
<dbReference type="AlphaFoldDB" id="A0A2G5UDC9"/>
<gene>
    <name evidence="2" type="primary">Cnig_chr_IV.g15943</name>
    <name evidence="2" type="ORF">B9Z55_015943</name>
</gene>